<sequence>MSNEVWGWWHSSGGPVEQRKGGPRGEDRRSAAQTAAIDGWTAVLMRLTANGLPAPRGMEGVAALEAEQAATTMNPGCERVPSNWRYGREEGHSGRGGRSRQQRRKVAEGRIPAMGENLDSDRVGRCGGEHPTHAFFLRVRLHLGLVPAYSFVGYMCSSGHDCFDHSMLRRRNWVDY</sequence>
<evidence type="ECO:0000313" key="2">
    <source>
        <dbReference type="EMBL" id="EMS67272.1"/>
    </source>
</evidence>
<dbReference type="AlphaFoldDB" id="M8A4F6"/>
<accession>M8A4F6</accession>
<gene>
    <name evidence="2" type="ORF">TRIUR3_29934</name>
</gene>
<feature type="region of interest" description="Disordered" evidence="1">
    <location>
        <begin position="1"/>
        <end position="29"/>
    </location>
</feature>
<proteinExistence type="predicted"/>
<reference evidence="2" key="1">
    <citation type="journal article" date="2013" name="Nature">
        <title>Draft genome of the wheat A-genome progenitor Triticum urartu.</title>
        <authorList>
            <person name="Ling H.Q."/>
            <person name="Zhao S."/>
            <person name="Liu D."/>
            <person name="Wang J."/>
            <person name="Sun H."/>
            <person name="Zhang C."/>
            <person name="Fan H."/>
            <person name="Li D."/>
            <person name="Dong L."/>
            <person name="Tao Y."/>
            <person name="Gao C."/>
            <person name="Wu H."/>
            <person name="Li Y."/>
            <person name="Cui Y."/>
            <person name="Guo X."/>
            <person name="Zheng S."/>
            <person name="Wang B."/>
            <person name="Yu K."/>
            <person name="Liang Q."/>
            <person name="Yang W."/>
            <person name="Lou X."/>
            <person name="Chen J."/>
            <person name="Feng M."/>
            <person name="Jian J."/>
            <person name="Zhang X."/>
            <person name="Luo G."/>
            <person name="Jiang Y."/>
            <person name="Liu J."/>
            <person name="Wang Z."/>
            <person name="Sha Y."/>
            <person name="Zhang B."/>
            <person name="Wu H."/>
            <person name="Tang D."/>
            <person name="Shen Q."/>
            <person name="Xue P."/>
            <person name="Zou S."/>
            <person name="Wang X."/>
            <person name="Liu X."/>
            <person name="Wang F."/>
            <person name="Yang Y."/>
            <person name="An X."/>
            <person name="Dong Z."/>
            <person name="Zhang K."/>
            <person name="Zhang X."/>
            <person name="Luo M.C."/>
            <person name="Dvorak J."/>
            <person name="Tong Y."/>
            <person name="Wang J."/>
            <person name="Yang H."/>
            <person name="Li Z."/>
            <person name="Wang D."/>
            <person name="Zhang A."/>
            <person name="Wang J."/>
        </authorList>
    </citation>
    <scope>NUCLEOTIDE SEQUENCE</scope>
</reference>
<evidence type="ECO:0000256" key="1">
    <source>
        <dbReference type="SAM" id="MobiDB-lite"/>
    </source>
</evidence>
<feature type="compositionally biased region" description="Basic and acidic residues" evidence="1">
    <location>
        <begin position="17"/>
        <end position="29"/>
    </location>
</feature>
<protein>
    <submittedName>
        <fullName evidence="2">Uncharacterized protein</fullName>
    </submittedName>
</protein>
<dbReference type="EMBL" id="KD020992">
    <property type="protein sequence ID" value="EMS67272.1"/>
    <property type="molecule type" value="Genomic_DNA"/>
</dbReference>
<organism evidence="2">
    <name type="scientific">Triticum urartu</name>
    <name type="common">Red wild einkorn</name>
    <name type="synonym">Crithodium urartu</name>
    <dbReference type="NCBI Taxonomy" id="4572"/>
    <lineage>
        <taxon>Eukaryota</taxon>
        <taxon>Viridiplantae</taxon>
        <taxon>Streptophyta</taxon>
        <taxon>Embryophyta</taxon>
        <taxon>Tracheophyta</taxon>
        <taxon>Spermatophyta</taxon>
        <taxon>Magnoliopsida</taxon>
        <taxon>Liliopsida</taxon>
        <taxon>Poales</taxon>
        <taxon>Poaceae</taxon>
        <taxon>BOP clade</taxon>
        <taxon>Pooideae</taxon>
        <taxon>Triticodae</taxon>
        <taxon>Triticeae</taxon>
        <taxon>Triticinae</taxon>
        <taxon>Triticum</taxon>
    </lineage>
</organism>
<name>M8A4F6_TRIUA</name>